<sequence>MALSKTWQGRLRRWRGGAHRAGVIALVAAAVFGAAAGCKVFFAPDRPDFIGIAQRERNQQSVVGAFASDFVVAWRTATVNQRDSLARFITLPEQGLALPSTPAAVITAPQVGPVLRMGTLDDTELYTAVISVNERPYASAQPTRTFYQVPVSLWNRQPRALDFPAQINDPGPGADFALDYRNALGPDSPVFAVVAGFIRTYLTATNGLDRYVVAGAPLRPIGGYQSAVVSSAATSRSVPEAPAPGEQLHVRATVVAQTSPFATVNLVYPLTLENSGGTWMVAAIDLVPQVGGQSEADPVAKPHS</sequence>
<evidence type="ECO:0000313" key="2">
    <source>
        <dbReference type="Proteomes" id="UP000036313"/>
    </source>
</evidence>
<dbReference type="AlphaFoldDB" id="A0A0J6VRN5"/>
<organism evidence="1 2">
    <name type="scientific">Mycolicibacterium obuense</name>
    <dbReference type="NCBI Taxonomy" id="1807"/>
    <lineage>
        <taxon>Bacteria</taxon>
        <taxon>Bacillati</taxon>
        <taxon>Actinomycetota</taxon>
        <taxon>Actinomycetes</taxon>
        <taxon>Mycobacteriales</taxon>
        <taxon>Mycobacteriaceae</taxon>
        <taxon>Mycolicibacterium</taxon>
    </lineage>
</organism>
<comment type="caution">
    <text evidence="1">The sequence shown here is derived from an EMBL/GenBank/DDBJ whole genome shotgun (WGS) entry which is preliminary data.</text>
</comment>
<dbReference type="RefSeq" id="WP_048424383.1">
    <property type="nucleotide sequence ID" value="NZ_JYNU01000028.1"/>
</dbReference>
<dbReference type="InterPro" id="IPR024735">
    <property type="entry name" value="TcpC"/>
</dbReference>
<dbReference type="Pfam" id="PF12642">
    <property type="entry name" value="TpcC"/>
    <property type="match status" value="1"/>
</dbReference>
<proteinExistence type="predicted"/>
<name>A0A0J6VRN5_9MYCO</name>
<evidence type="ECO:0000313" key="1">
    <source>
        <dbReference type="EMBL" id="KMO72854.1"/>
    </source>
</evidence>
<gene>
    <name evidence="1" type="ORF">MOBUDSM44075_03948</name>
</gene>
<dbReference type="Proteomes" id="UP000036313">
    <property type="component" value="Unassembled WGS sequence"/>
</dbReference>
<accession>A0A0J6VRN5</accession>
<dbReference type="PATRIC" id="fig|1807.14.peg.3975"/>
<protein>
    <submittedName>
        <fullName evidence="1">Conjugative transposon protein TcpC</fullName>
    </submittedName>
</protein>
<dbReference type="EMBL" id="JYNU01000028">
    <property type="protein sequence ID" value="KMO72854.1"/>
    <property type="molecule type" value="Genomic_DNA"/>
</dbReference>
<reference evidence="1 2" key="1">
    <citation type="journal article" date="2015" name="Genome Biol. Evol.">
        <title>Characterization of Three Mycobacterium spp. with Potential Use in Bioremediation by Genome Sequencing and Comparative Genomics.</title>
        <authorList>
            <person name="Das S."/>
            <person name="Pettersson B.M."/>
            <person name="Behra P.R."/>
            <person name="Ramesh M."/>
            <person name="Dasgupta S."/>
            <person name="Bhattacharya A."/>
            <person name="Kirsebom L.A."/>
        </authorList>
    </citation>
    <scope>NUCLEOTIDE SEQUENCE [LARGE SCALE GENOMIC DNA]</scope>
    <source>
        <strain evidence="1 2">DSM 44075</strain>
    </source>
</reference>